<evidence type="ECO:0000313" key="8">
    <source>
        <dbReference type="Proteomes" id="UP000006757"/>
    </source>
</evidence>
<evidence type="ECO:0000313" key="7">
    <source>
        <dbReference type="EMBL" id="EKD04947.1"/>
    </source>
</evidence>
<feature type="transmembrane region" description="Helical" evidence="6">
    <location>
        <begin position="619"/>
        <end position="646"/>
    </location>
</feature>
<feature type="transmembrane region" description="Helical" evidence="6">
    <location>
        <begin position="475"/>
        <end position="497"/>
    </location>
</feature>
<feature type="transmembrane region" description="Helical" evidence="6">
    <location>
        <begin position="447"/>
        <end position="469"/>
    </location>
</feature>
<protein>
    <submittedName>
        <fullName evidence="7">Uncharacterized protein</fullName>
    </submittedName>
</protein>
<comment type="subcellular location">
    <subcellularLocation>
        <location evidence="1">Membrane</location>
        <topology evidence="1">Multi-pass membrane protein</topology>
    </subcellularLocation>
</comment>
<dbReference type="GO" id="GO:0005886">
    <property type="term" value="C:plasma membrane"/>
    <property type="evidence" value="ECO:0007669"/>
    <property type="project" value="TreeGrafter"/>
</dbReference>
<evidence type="ECO:0000256" key="4">
    <source>
        <dbReference type="ARBA" id="ARBA00023136"/>
    </source>
</evidence>
<dbReference type="EMBL" id="AMBO01000185">
    <property type="protein sequence ID" value="EKD04947.1"/>
    <property type="molecule type" value="Genomic_DNA"/>
</dbReference>
<sequence length="910" mass="100382">MALDEPIPLTDLGVPQVSADPRQSIQQDGGIQRHPAECDSDTRSLQAVDIRRQEPTSSAVKPNRAHPGPPCPTDIPRQGVVSDKAEAGDCGLSSSQADSDELFQRFQLTKQLRLILEAWIVVLSPVIDGLTANRGPVNFEDDTLRREWVLSLMEESEEVAARAAREFGKTYGVVPIGDQGLRDFHSTLGQVKTYADQVQQTSRILSALVRRCGVRMPEKPWSRNQLAVLFFLIWVTCAANAFQHSIIWNGVVTPSVALFDGEQRRNAAFVVADFVTVVSCLAMAIASEFLNRAQGLAMALGFATLGLVLFAVTQNMATLSAGQVFYGIGFTGIRLIVEILVSDITNFRDRALAYAFVYTPWALTAFSVPAFRRDSQSSEMRPAIAAFAGLIPVLGGLLSGFLQRYKAHNPRPKQLKSVIRRLRGPKISLNSDKFIASRRSLSKFLRFGLPLSTFGLLLFLLSLFVILWLVQMEVIPWFAILPPAVLLGGLTAFLFALKSPGFNGRVYVWLVKSAKTSWVDWRIARHHRAWLMSLAGRIAGKTDSAVQFFRQEDSVLRPIQGRTMLATCALCLLWKLSYGMSKSNARHLTAAASVMEVIARVSVGFLARRFGYVTTVLKIAVPLYILGGLVMILAPLANHSLGLLILSQLLMIIPRSSISALKEVSVLYFAPADDNPIILAFLSLGEKLGGMVGAILSDIVWASVLPDGPKKYLSAEAVLGAERTHPLLEQHLSHPIGSKERSAFQQTYDTAQRNTLIVSSVAMFVGAACAMAMRNINVLVSQPRPRFAFKRLPQSLKLELPPMPETCTRSDLLELRNLVESMIRSYKDSFETVLQLRKQIVESTIPLRQQIADIYVLEMERFESDLTSLARSAESLIFLAGIPELNKRLPPLKDGQASPSAESKTWCLVQ</sequence>
<gene>
    <name evidence="7" type="ORF">A1Q2_00747</name>
</gene>
<evidence type="ECO:0000256" key="5">
    <source>
        <dbReference type="SAM" id="MobiDB-lite"/>
    </source>
</evidence>
<dbReference type="PANTHER" id="PTHR23501:SF55">
    <property type="entry name" value="SIDEROPHORE IRON TRANSPORTER, PUTATIVE (AFU_ORTHOLOGUE AFUA_3G03440)-RELATED"/>
    <property type="match status" value="1"/>
</dbReference>
<organism evidence="7 8">
    <name type="scientific">Trichosporon asahii var. asahii (strain CBS 8904)</name>
    <name type="common">Yeast</name>
    <dbReference type="NCBI Taxonomy" id="1220162"/>
    <lineage>
        <taxon>Eukaryota</taxon>
        <taxon>Fungi</taxon>
        <taxon>Dikarya</taxon>
        <taxon>Basidiomycota</taxon>
        <taxon>Agaricomycotina</taxon>
        <taxon>Tremellomycetes</taxon>
        <taxon>Trichosporonales</taxon>
        <taxon>Trichosporonaceae</taxon>
        <taxon>Trichosporon</taxon>
    </lineage>
</organism>
<feature type="transmembrane region" description="Helical" evidence="6">
    <location>
        <begin position="351"/>
        <end position="371"/>
    </location>
</feature>
<dbReference type="eggNOG" id="KOG0254">
    <property type="taxonomic scope" value="Eukaryota"/>
</dbReference>
<dbReference type="PANTHER" id="PTHR23501">
    <property type="entry name" value="MAJOR FACILITATOR SUPERFAMILY"/>
    <property type="match status" value="1"/>
</dbReference>
<evidence type="ECO:0000256" key="1">
    <source>
        <dbReference type="ARBA" id="ARBA00004141"/>
    </source>
</evidence>
<keyword evidence="4 6" id="KW-0472">Membrane</keyword>
<dbReference type="AlphaFoldDB" id="K1VZE3"/>
<dbReference type="Gene3D" id="1.20.1250.20">
    <property type="entry name" value="MFS general substrate transporter like domains"/>
    <property type="match status" value="2"/>
</dbReference>
<dbReference type="Proteomes" id="UP000006757">
    <property type="component" value="Unassembled WGS sequence"/>
</dbReference>
<dbReference type="SUPFAM" id="SSF103473">
    <property type="entry name" value="MFS general substrate transporter"/>
    <property type="match status" value="1"/>
</dbReference>
<dbReference type="GO" id="GO:0022857">
    <property type="term" value="F:transmembrane transporter activity"/>
    <property type="evidence" value="ECO:0007669"/>
    <property type="project" value="TreeGrafter"/>
</dbReference>
<proteinExistence type="predicted"/>
<feature type="transmembrane region" description="Helical" evidence="6">
    <location>
        <begin position="324"/>
        <end position="344"/>
    </location>
</feature>
<keyword evidence="8" id="KW-1185">Reference proteome</keyword>
<evidence type="ECO:0000256" key="3">
    <source>
        <dbReference type="ARBA" id="ARBA00022989"/>
    </source>
</evidence>
<dbReference type="HOGENOM" id="CLU_339535_0_0_1"/>
<feature type="transmembrane region" description="Helical" evidence="6">
    <location>
        <begin position="226"/>
        <end position="247"/>
    </location>
</feature>
<accession>K1VZE3</accession>
<evidence type="ECO:0000256" key="2">
    <source>
        <dbReference type="ARBA" id="ARBA00022692"/>
    </source>
</evidence>
<feature type="transmembrane region" description="Helical" evidence="6">
    <location>
        <begin position="383"/>
        <end position="402"/>
    </location>
</feature>
<keyword evidence="2 6" id="KW-0812">Transmembrane</keyword>
<feature type="transmembrane region" description="Helical" evidence="6">
    <location>
        <begin position="267"/>
        <end position="286"/>
    </location>
</feature>
<reference evidence="7 8" key="1">
    <citation type="journal article" date="2012" name="Eukaryot. Cell">
        <title>Genome sequence of the Trichosporon asahii environmental strain CBS 8904.</title>
        <authorList>
            <person name="Yang R.Y."/>
            <person name="Li H.T."/>
            <person name="Zhu H."/>
            <person name="Zhou G.P."/>
            <person name="Wang M."/>
            <person name="Wang L."/>
        </authorList>
    </citation>
    <scope>NUCLEOTIDE SEQUENCE [LARGE SCALE GENOMIC DNA]</scope>
    <source>
        <strain evidence="7 8">CBS 8904</strain>
    </source>
</reference>
<dbReference type="InterPro" id="IPR036259">
    <property type="entry name" value="MFS_trans_sf"/>
</dbReference>
<keyword evidence="3 6" id="KW-1133">Transmembrane helix</keyword>
<name>K1VZE3_TRIAC</name>
<feature type="transmembrane region" description="Helical" evidence="6">
    <location>
        <begin position="293"/>
        <end position="312"/>
    </location>
</feature>
<feature type="region of interest" description="Disordered" evidence="5">
    <location>
        <begin position="1"/>
        <end position="94"/>
    </location>
</feature>
<dbReference type="STRING" id="1220162.K1VZE3"/>
<comment type="caution">
    <text evidence="7">The sequence shown here is derived from an EMBL/GenBank/DDBJ whole genome shotgun (WGS) entry which is preliminary data.</text>
</comment>
<evidence type="ECO:0000256" key="6">
    <source>
        <dbReference type="SAM" id="Phobius"/>
    </source>
</evidence>
<dbReference type="InParanoid" id="K1VZE3"/>